<proteinExistence type="predicted"/>
<dbReference type="RefSeq" id="XP_007764439.1">
    <property type="nucleotide sequence ID" value="XM_007766249.1"/>
</dbReference>
<name>A0A5M3N033_CONPW</name>
<comment type="caution">
    <text evidence="1">The sequence shown here is derived from an EMBL/GenBank/DDBJ whole genome shotgun (WGS) entry which is preliminary data.</text>
</comment>
<dbReference type="AlphaFoldDB" id="A0A5M3N033"/>
<reference evidence="2" key="1">
    <citation type="journal article" date="2012" name="Science">
        <title>The Paleozoic origin of enzymatic lignin decomposition reconstructed from 31 fungal genomes.</title>
        <authorList>
            <person name="Floudas D."/>
            <person name="Binder M."/>
            <person name="Riley R."/>
            <person name="Barry K."/>
            <person name="Blanchette R.A."/>
            <person name="Henrissat B."/>
            <person name="Martinez A.T."/>
            <person name="Otillar R."/>
            <person name="Spatafora J.W."/>
            <person name="Yadav J.S."/>
            <person name="Aerts A."/>
            <person name="Benoit I."/>
            <person name="Boyd A."/>
            <person name="Carlson A."/>
            <person name="Copeland A."/>
            <person name="Coutinho P.M."/>
            <person name="de Vries R.P."/>
            <person name="Ferreira P."/>
            <person name="Findley K."/>
            <person name="Foster B."/>
            <person name="Gaskell J."/>
            <person name="Glotzer D."/>
            <person name="Gorecki P."/>
            <person name="Heitman J."/>
            <person name="Hesse C."/>
            <person name="Hori C."/>
            <person name="Igarashi K."/>
            <person name="Jurgens J.A."/>
            <person name="Kallen N."/>
            <person name="Kersten P."/>
            <person name="Kohler A."/>
            <person name="Kuees U."/>
            <person name="Kumar T.K.A."/>
            <person name="Kuo A."/>
            <person name="LaButti K."/>
            <person name="Larrondo L.F."/>
            <person name="Lindquist E."/>
            <person name="Ling A."/>
            <person name="Lombard V."/>
            <person name="Lucas S."/>
            <person name="Lundell T."/>
            <person name="Martin R."/>
            <person name="McLaughlin D.J."/>
            <person name="Morgenstern I."/>
            <person name="Morin E."/>
            <person name="Murat C."/>
            <person name="Nagy L.G."/>
            <person name="Nolan M."/>
            <person name="Ohm R.A."/>
            <person name="Patyshakuliyeva A."/>
            <person name="Rokas A."/>
            <person name="Ruiz-Duenas F.J."/>
            <person name="Sabat G."/>
            <person name="Salamov A."/>
            <person name="Samejima M."/>
            <person name="Schmutz J."/>
            <person name="Slot J.C."/>
            <person name="St John F."/>
            <person name="Stenlid J."/>
            <person name="Sun H."/>
            <person name="Sun S."/>
            <person name="Syed K."/>
            <person name="Tsang A."/>
            <person name="Wiebenga A."/>
            <person name="Young D."/>
            <person name="Pisabarro A."/>
            <person name="Eastwood D.C."/>
            <person name="Martin F."/>
            <person name="Cullen D."/>
            <person name="Grigoriev I.V."/>
            <person name="Hibbett D.S."/>
        </authorList>
    </citation>
    <scope>NUCLEOTIDE SEQUENCE [LARGE SCALE GENOMIC DNA]</scope>
    <source>
        <strain evidence="2">RWD-64-598 SS2</strain>
    </source>
</reference>
<accession>A0A5M3N033</accession>
<protein>
    <recommendedName>
        <fullName evidence="3">F-box domain-containing protein</fullName>
    </recommendedName>
</protein>
<evidence type="ECO:0008006" key="3">
    <source>
        <dbReference type="Google" id="ProtNLM"/>
    </source>
</evidence>
<dbReference type="KEGG" id="cput:CONPUDRAFT_162081"/>
<dbReference type="Proteomes" id="UP000053558">
    <property type="component" value="Unassembled WGS sequence"/>
</dbReference>
<gene>
    <name evidence="1" type="ORF">CONPUDRAFT_162081</name>
</gene>
<keyword evidence="2" id="KW-1185">Reference proteome</keyword>
<organism evidence="1 2">
    <name type="scientific">Coniophora puteana (strain RWD-64-598)</name>
    <name type="common">Brown rot fungus</name>
    <dbReference type="NCBI Taxonomy" id="741705"/>
    <lineage>
        <taxon>Eukaryota</taxon>
        <taxon>Fungi</taxon>
        <taxon>Dikarya</taxon>
        <taxon>Basidiomycota</taxon>
        <taxon>Agaricomycotina</taxon>
        <taxon>Agaricomycetes</taxon>
        <taxon>Agaricomycetidae</taxon>
        <taxon>Boletales</taxon>
        <taxon>Coniophorineae</taxon>
        <taxon>Coniophoraceae</taxon>
        <taxon>Coniophora</taxon>
    </lineage>
</organism>
<evidence type="ECO:0000313" key="2">
    <source>
        <dbReference type="Proteomes" id="UP000053558"/>
    </source>
</evidence>
<dbReference type="EMBL" id="JH711574">
    <property type="protein sequence ID" value="EIW84732.1"/>
    <property type="molecule type" value="Genomic_DNA"/>
</dbReference>
<dbReference type="GeneID" id="19204663"/>
<evidence type="ECO:0000313" key="1">
    <source>
        <dbReference type="EMBL" id="EIW84732.1"/>
    </source>
</evidence>
<sequence>MISRSRILPLTFIYDDMFTDTFGHKWTTVTSVLHRVQVLSLVINSQDFPYVSIAFDSVAAPALRYLSIYLRSMIEDDTLSISRPFLEHMPVLCQAHLRYCQLPTRASFPPITHLTLDKAYPSGYAPWKLLDSLKSLPLLEHLELIDSLLAFGRAPPSWDTGRAHEVTFARLQTLKISQARFDQYADFISRVHFPADALVELQTRLTGTTLPILPPCIFDRTIDTSSTHFSIEWLDSMSFRLLLNRKGETDSEDTTAFCSVASSWPCRLNATFSSSGELSHFRKRVVPLCAQLPLECVTHLSLIMTDAAVEDVMIWKNLLDHTPQLITIMTRLSTYNLRSLFSALALQSNSLSGAHPFLSKLRTVVIGIDRRRGPAPHLPSSRLIELAKSRAQSGINPLTVLIEKGCIAPEPYVAQLRDFLSVVRWAPTPRA</sequence>